<proteinExistence type="predicted"/>
<evidence type="ECO:0000313" key="2">
    <source>
        <dbReference type="EMBL" id="PWY92732.1"/>
    </source>
</evidence>
<dbReference type="AlphaFoldDB" id="A0A317X541"/>
<name>A0A317X541_9EURO</name>
<feature type="compositionally biased region" description="Basic and acidic residues" evidence="1">
    <location>
        <begin position="148"/>
        <end position="163"/>
    </location>
</feature>
<gene>
    <name evidence="2" type="ORF">BO70DRAFT_17641</name>
</gene>
<organism evidence="2 3">
    <name type="scientific">Aspergillus heteromorphus CBS 117.55</name>
    <dbReference type="NCBI Taxonomy" id="1448321"/>
    <lineage>
        <taxon>Eukaryota</taxon>
        <taxon>Fungi</taxon>
        <taxon>Dikarya</taxon>
        <taxon>Ascomycota</taxon>
        <taxon>Pezizomycotina</taxon>
        <taxon>Eurotiomycetes</taxon>
        <taxon>Eurotiomycetidae</taxon>
        <taxon>Eurotiales</taxon>
        <taxon>Aspergillaceae</taxon>
        <taxon>Aspergillus</taxon>
        <taxon>Aspergillus subgen. Circumdati</taxon>
    </lineage>
</organism>
<comment type="caution">
    <text evidence="2">The sequence shown here is derived from an EMBL/GenBank/DDBJ whole genome shotgun (WGS) entry which is preliminary data.</text>
</comment>
<feature type="region of interest" description="Disordered" evidence="1">
    <location>
        <begin position="93"/>
        <end position="163"/>
    </location>
</feature>
<sequence>MADGRRGQRWFVVVVKYQNCDPNTARHFSFFFIASRCRRCSFNLYGVQDDSPARSRASKRPATSNHTTVPGEVSLLPMSLSGVADRWPWLIKNRPGPCFWEGGGERKRRKTKKGKRKEKEGGGSGKEEKEGLINRTGNQIGRSKRRRGEQNEDRRSGCDVIAR</sequence>
<feature type="compositionally biased region" description="Basic residues" evidence="1">
    <location>
        <begin position="106"/>
        <end position="116"/>
    </location>
</feature>
<dbReference type="Proteomes" id="UP000247233">
    <property type="component" value="Unassembled WGS sequence"/>
</dbReference>
<evidence type="ECO:0000313" key="3">
    <source>
        <dbReference type="Proteomes" id="UP000247233"/>
    </source>
</evidence>
<dbReference type="VEuPathDB" id="FungiDB:BO70DRAFT_17641"/>
<dbReference type="EMBL" id="MSFL01000001">
    <property type="protein sequence ID" value="PWY92732.1"/>
    <property type="molecule type" value="Genomic_DNA"/>
</dbReference>
<protein>
    <submittedName>
        <fullName evidence="2">Uncharacterized protein</fullName>
    </submittedName>
</protein>
<feature type="compositionally biased region" description="Basic and acidic residues" evidence="1">
    <location>
        <begin position="117"/>
        <end position="132"/>
    </location>
</feature>
<keyword evidence="3" id="KW-1185">Reference proteome</keyword>
<reference evidence="2 3" key="1">
    <citation type="submission" date="2016-12" db="EMBL/GenBank/DDBJ databases">
        <title>The genomes of Aspergillus section Nigri reveals drivers in fungal speciation.</title>
        <authorList>
            <consortium name="DOE Joint Genome Institute"/>
            <person name="Vesth T.C."/>
            <person name="Nybo J."/>
            <person name="Theobald S."/>
            <person name="Brandl J."/>
            <person name="Frisvad J.C."/>
            <person name="Nielsen K.F."/>
            <person name="Lyhne E.K."/>
            <person name="Kogle M.E."/>
            <person name="Kuo A."/>
            <person name="Riley R."/>
            <person name="Clum A."/>
            <person name="Nolan M."/>
            <person name="Lipzen A."/>
            <person name="Salamov A."/>
            <person name="Henrissat B."/>
            <person name="Wiebenga A."/>
            <person name="De Vries R.P."/>
            <person name="Grigoriev I.V."/>
            <person name="Mortensen U.H."/>
            <person name="Andersen M.R."/>
            <person name="Baker S.E."/>
        </authorList>
    </citation>
    <scope>NUCLEOTIDE SEQUENCE [LARGE SCALE GENOMIC DNA]</scope>
    <source>
        <strain evidence="2 3">CBS 117.55</strain>
    </source>
</reference>
<dbReference type="GeneID" id="37060640"/>
<accession>A0A317X541</accession>
<evidence type="ECO:0000256" key="1">
    <source>
        <dbReference type="SAM" id="MobiDB-lite"/>
    </source>
</evidence>
<feature type="region of interest" description="Disordered" evidence="1">
    <location>
        <begin position="50"/>
        <end position="72"/>
    </location>
</feature>
<dbReference type="RefSeq" id="XP_025404471.1">
    <property type="nucleotide sequence ID" value="XM_025538403.1"/>
</dbReference>